<evidence type="ECO:0000256" key="1">
    <source>
        <dbReference type="ARBA" id="ARBA00004141"/>
    </source>
</evidence>
<feature type="non-terminal residue" evidence="8">
    <location>
        <position position="1"/>
    </location>
</feature>
<sequence>PGYQNTPVAGGVPPTPAPTPAPMGGDQAGKMLDMAIDGMDDSQRHKMLKTVVGQMPPANKAGLLKRIMASRPNAAKTPQITPQMAAMMAKMPPHAIAFYRELMQIKKYDAEKLIFISGWGLLMALMDMSIVNVSLYSITREFNVTMTDVQWVTDGYSIMLASWSILAGKLHVWPCPILSLSLSLSLYTLNPSFMCGHATSLSLSPSTPLYSSFMCGHATSLNMLIISRLLQGTAAAFLMATTMSLTTTLVKRGQMPKIMSYVGLVAAAGPAIGPVLGGYLTESVGWRWCFYINIFIGTAALIVGWLKLPQLP</sequence>
<dbReference type="GO" id="GO:0005886">
    <property type="term" value="C:plasma membrane"/>
    <property type="evidence" value="ECO:0007669"/>
    <property type="project" value="TreeGrafter"/>
</dbReference>
<dbReference type="SUPFAM" id="SSF103473">
    <property type="entry name" value="MFS general substrate transporter"/>
    <property type="match status" value="1"/>
</dbReference>
<keyword evidence="4 6" id="KW-0472">Membrane</keyword>
<feature type="region of interest" description="Disordered" evidence="5">
    <location>
        <begin position="1"/>
        <end position="24"/>
    </location>
</feature>
<dbReference type="Gene3D" id="1.20.1720.10">
    <property type="entry name" value="Multidrug resistance protein D"/>
    <property type="match status" value="1"/>
</dbReference>
<evidence type="ECO:0000256" key="3">
    <source>
        <dbReference type="ARBA" id="ARBA00022989"/>
    </source>
</evidence>
<evidence type="ECO:0000256" key="6">
    <source>
        <dbReference type="SAM" id="Phobius"/>
    </source>
</evidence>
<feature type="non-terminal residue" evidence="8">
    <location>
        <position position="312"/>
    </location>
</feature>
<dbReference type="Pfam" id="PF07690">
    <property type="entry name" value="MFS_1"/>
    <property type="match status" value="1"/>
</dbReference>
<evidence type="ECO:0000259" key="7">
    <source>
        <dbReference type="PROSITE" id="PS50850"/>
    </source>
</evidence>
<dbReference type="PANTHER" id="PTHR23501">
    <property type="entry name" value="MAJOR FACILITATOR SUPERFAMILY"/>
    <property type="match status" value="1"/>
</dbReference>
<evidence type="ECO:0000313" key="8">
    <source>
        <dbReference type="EMBL" id="GIQ86401.1"/>
    </source>
</evidence>
<feature type="domain" description="Major facilitator superfamily (MFS) profile" evidence="7">
    <location>
        <begin position="113"/>
        <end position="312"/>
    </location>
</feature>
<dbReference type="EMBL" id="BDIP01002511">
    <property type="protein sequence ID" value="GIQ86401.1"/>
    <property type="molecule type" value="Genomic_DNA"/>
</dbReference>
<feature type="compositionally biased region" description="Low complexity" evidence="5">
    <location>
        <begin position="1"/>
        <end position="12"/>
    </location>
</feature>
<organism evidence="8 9">
    <name type="scientific">Kipferlia bialata</name>
    <dbReference type="NCBI Taxonomy" id="797122"/>
    <lineage>
        <taxon>Eukaryota</taxon>
        <taxon>Metamonada</taxon>
        <taxon>Carpediemonas-like organisms</taxon>
        <taxon>Kipferlia</taxon>
    </lineage>
</organism>
<dbReference type="InterPro" id="IPR036259">
    <property type="entry name" value="MFS_trans_sf"/>
</dbReference>
<comment type="caution">
    <text evidence="8">The sequence shown here is derived from an EMBL/GenBank/DDBJ whole genome shotgun (WGS) entry which is preliminary data.</text>
</comment>
<keyword evidence="2 6" id="KW-0812">Transmembrane</keyword>
<protein>
    <submittedName>
        <fullName evidence="8">Major facilitator superfamily protein</fullName>
    </submittedName>
</protein>
<feature type="transmembrane region" description="Helical" evidence="6">
    <location>
        <begin position="258"/>
        <end position="279"/>
    </location>
</feature>
<feature type="transmembrane region" description="Helical" evidence="6">
    <location>
        <begin position="223"/>
        <end position="246"/>
    </location>
</feature>
<dbReference type="InterPro" id="IPR020846">
    <property type="entry name" value="MFS_dom"/>
</dbReference>
<accession>A0A9K3D091</accession>
<evidence type="ECO:0000256" key="4">
    <source>
        <dbReference type="ARBA" id="ARBA00023136"/>
    </source>
</evidence>
<keyword evidence="3 6" id="KW-1133">Transmembrane helix</keyword>
<evidence type="ECO:0000256" key="2">
    <source>
        <dbReference type="ARBA" id="ARBA00022692"/>
    </source>
</evidence>
<name>A0A9K3D091_9EUKA</name>
<dbReference type="GO" id="GO:0022857">
    <property type="term" value="F:transmembrane transporter activity"/>
    <property type="evidence" value="ECO:0007669"/>
    <property type="project" value="InterPro"/>
</dbReference>
<dbReference type="Proteomes" id="UP000265618">
    <property type="component" value="Unassembled WGS sequence"/>
</dbReference>
<reference evidence="8 9" key="1">
    <citation type="journal article" date="2018" name="PLoS ONE">
        <title>The draft genome of Kipferlia bialata reveals reductive genome evolution in fornicate parasites.</title>
        <authorList>
            <person name="Tanifuji G."/>
            <person name="Takabayashi S."/>
            <person name="Kume K."/>
            <person name="Takagi M."/>
            <person name="Nakayama T."/>
            <person name="Kamikawa R."/>
            <person name="Inagaki Y."/>
            <person name="Hashimoto T."/>
        </authorList>
    </citation>
    <scope>NUCLEOTIDE SEQUENCE [LARGE SCALE GENOMIC DNA]</scope>
    <source>
        <strain evidence="8">NY0173</strain>
    </source>
</reference>
<feature type="transmembrane region" description="Helical" evidence="6">
    <location>
        <begin position="285"/>
        <end position="306"/>
    </location>
</feature>
<keyword evidence="9" id="KW-1185">Reference proteome</keyword>
<dbReference type="PANTHER" id="PTHR23501:SF5">
    <property type="entry name" value="TRANSPORT PROTEIN"/>
    <property type="match status" value="1"/>
</dbReference>
<dbReference type="OrthoDB" id="10021397at2759"/>
<comment type="subcellular location">
    <subcellularLocation>
        <location evidence="1">Membrane</location>
        <topology evidence="1">Multi-pass membrane protein</topology>
    </subcellularLocation>
</comment>
<gene>
    <name evidence="8" type="ORF">KIPB_008251</name>
</gene>
<evidence type="ECO:0000313" key="9">
    <source>
        <dbReference type="Proteomes" id="UP000265618"/>
    </source>
</evidence>
<evidence type="ECO:0000256" key="5">
    <source>
        <dbReference type="SAM" id="MobiDB-lite"/>
    </source>
</evidence>
<proteinExistence type="predicted"/>
<dbReference type="PROSITE" id="PS50850">
    <property type="entry name" value="MFS"/>
    <property type="match status" value="1"/>
</dbReference>
<feature type="transmembrane region" description="Helical" evidence="6">
    <location>
        <begin position="113"/>
        <end position="135"/>
    </location>
</feature>
<dbReference type="InterPro" id="IPR011701">
    <property type="entry name" value="MFS"/>
</dbReference>
<dbReference type="AlphaFoldDB" id="A0A9K3D091"/>